<dbReference type="Pfam" id="PF07702">
    <property type="entry name" value="UTRA"/>
    <property type="match status" value="1"/>
</dbReference>
<dbReference type="InterPro" id="IPR036390">
    <property type="entry name" value="WH_DNA-bd_sf"/>
</dbReference>
<evidence type="ECO:0000313" key="5">
    <source>
        <dbReference type="EMBL" id="SBW09967.1"/>
    </source>
</evidence>
<dbReference type="Gene3D" id="1.10.10.10">
    <property type="entry name" value="Winged helix-like DNA-binding domain superfamily/Winged helix DNA-binding domain"/>
    <property type="match status" value="1"/>
</dbReference>
<dbReference type="GO" id="GO:0003677">
    <property type="term" value="F:DNA binding"/>
    <property type="evidence" value="ECO:0007669"/>
    <property type="project" value="UniProtKB-KW"/>
</dbReference>
<dbReference type="EMBL" id="FLUN01000001">
    <property type="protein sequence ID" value="SBW09967.1"/>
    <property type="molecule type" value="Genomic_DNA"/>
</dbReference>
<dbReference type="FunFam" id="1.10.10.10:FF:000079">
    <property type="entry name" value="GntR family transcriptional regulator"/>
    <property type="match status" value="1"/>
</dbReference>
<name>A0A212KEA0_9FIRM</name>
<dbReference type="PRINTS" id="PR00035">
    <property type="entry name" value="HTHGNTR"/>
</dbReference>
<dbReference type="Gene3D" id="3.40.1410.10">
    <property type="entry name" value="Chorismate lyase-like"/>
    <property type="match status" value="1"/>
</dbReference>
<dbReference type="PANTHER" id="PTHR44846">
    <property type="entry name" value="MANNOSYL-D-GLYCERATE TRANSPORT/METABOLISM SYSTEM REPRESSOR MNGR-RELATED"/>
    <property type="match status" value="1"/>
</dbReference>
<dbReference type="InterPro" id="IPR028978">
    <property type="entry name" value="Chorismate_lyase_/UTRA_dom_sf"/>
</dbReference>
<organism evidence="5">
    <name type="scientific">uncultured Eubacteriales bacterium</name>
    <dbReference type="NCBI Taxonomy" id="172733"/>
    <lineage>
        <taxon>Bacteria</taxon>
        <taxon>Bacillati</taxon>
        <taxon>Bacillota</taxon>
        <taxon>Clostridia</taxon>
        <taxon>Eubacteriales</taxon>
        <taxon>environmental samples</taxon>
    </lineage>
</organism>
<evidence type="ECO:0000256" key="3">
    <source>
        <dbReference type="ARBA" id="ARBA00023163"/>
    </source>
</evidence>
<dbReference type="PANTHER" id="PTHR44846:SF1">
    <property type="entry name" value="MANNOSYL-D-GLYCERATE TRANSPORT_METABOLISM SYSTEM REPRESSOR MNGR-RELATED"/>
    <property type="match status" value="1"/>
</dbReference>
<proteinExistence type="predicted"/>
<evidence type="ECO:0000256" key="1">
    <source>
        <dbReference type="ARBA" id="ARBA00023015"/>
    </source>
</evidence>
<evidence type="ECO:0000259" key="4">
    <source>
        <dbReference type="PROSITE" id="PS50949"/>
    </source>
</evidence>
<protein>
    <submittedName>
        <fullName evidence="5">Transcriptional regulator, GntR family</fullName>
    </submittedName>
</protein>
<dbReference type="CDD" id="cd07377">
    <property type="entry name" value="WHTH_GntR"/>
    <property type="match status" value="1"/>
</dbReference>
<dbReference type="InterPro" id="IPR011663">
    <property type="entry name" value="UTRA"/>
</dbReference>
<dbReference type="InterPro" id="IPR050679">
    <property type="entry name" value="Bact_HTH_transcr_reg"/>
</dbReference>
<keyword evidence="2" id="KW-0238">DNA-binding</keyword>
<dbReference type="InterPro" id="IPR036388">
    <property type="entry name" value="WH-like_DNA-bd_sf"/>
</dbReference>
<accession>A0A212KEA0</accession>
<dbReference type="AlphaFoldDB" id="A0A212KEA0"/>
<keyword evidence="1" id="KW-0805">Transcription regulation</keyword>
<evidence type="ECO:0000256" key="2">
    <source>
        <dbReference type="ARBA" id="ARBA00023125"/>
    </source>
</evidence>
<dbReference type="GO" id="GO:0045892">
    <property type="term" value="P:negative regulation of DNA-templated transcription"/>
    <property type="evidence" value="ECO:0007669"/>
    <property type="project" value="TreeGrafter"/>
</dbReference>
<dbReference type="SUPFAM" id="SSF64288">
    <property type="entry name" value="Chorismate lyase-like"/>
    <property type="match status" value="1"/>
</dbReference>
<keyword evidence="3" id="KW-0804">Transcription</keyword>
<dbReference type="GO" id="GO:0003700">
    <property type="term" value="F:DNA-binding transcription factor activity"/>
    <property type="evidence" value="ECO:0007669"/>
    <property type="project" value="InterPro"/>
</dbReference>
<gene>
    <name evidence="5" type="ORF">KL86CLO1_12788</name>
</gene>
<feature type="domain" description="HTH gntR-type" evidence="4">
    <location>
        <begin position="16"/>
        <end position="84"/>
    </location>
</feature>
<reference evidence="5" key="1">
    <citation type="submission" date="2016-04" db="EMBL/GenBank/DDBJ databases">
        <authorList>
            <person name="Evans L.H."/>
            <person name="Alamgir A."/>
            <person name="Owens N."/>
            <person name="Weber N.D."/>
            <person name="Virtaneva K."/>
            <person name="Barbian K."/>
            <person name="Babar A."/>
            <person name="Rosenke K."/>
        </authorList>
    </citation>
    <scope>NUCLEOTIDE SEQUENCE</scope>
    <source>
        <strain evidence="5">86</strain>
    </source>
</reference>
<dbReference type="SMART" id="SM00345">
    <property type="entry name" value="HTH_GNTR"/>
    <property type="match status" value="1"/>
</dbReference>
<dbReference type="InterPro" id="IPR000524">
    <property type="entry name" value="Tscrpt_reg_HTH_GntR"/>
</dbReference>
<dbReference type="SUPFAM" id="SSF46785">
    <property type="entry name" value="Winged helix' DNA-binding domain"/>
    <property type="match status" value="1"/>
</dbReference>
<dbReference type="PROSITE" id="PS50949">
    <property type="entry name" value="HTH_GNTR"/>
    <property type="match status" value="1"/>
</dbReference>
<dbReference type="SMART" id="SM00866">
    <property type="entry name" value="UTRA"/>
    <property type="match status" value="1"/>
</dbReference>
<sequence>MEEPMSEIILDKTVPIPLYYQLKKQMLDLIETSRLKAGDMLPPENELCDYLGVSRPTIRQAFRELVEEGYLARYKGKGTFVAQPKVKDRFLSKLESFNQEMLAKGMTPSTKVLALERLPGDPECNEKLGLSFDAPLLHLSRLRSADDVQMVYVDTYLSYRSYARLMDVDFSTRSLYEVLENLYNVRVSRAQREIEAVNARHREAELLKVAPNKALCLVKTLSYTEGLEAPVEYSVARYRGDFTKFSVEIYR</sequence>
<dbReference type="Pfam" id="PF00392">
    <property type="entry name" value="GntR"/>
    <property type="match status" value="1"/>
</dbReference>